<dbReference type="RefSeq" id="WP_215350451.1">
    <property type="nucleotide sequence ID" value="NZ_BAAAFE010000002.1"/>
</dbReference>
<evidence type="ECO:0000256" key="2">
    <source>
        <dbReference type="ARBA" id="ARBA00022840"/>
    </source>
</evidence>
<protein>
    <submittedName>
        <fullName evidence="3">Cell division protein ZapE</fullName>
    </submittedName>
</protein>
<dbReference type="Gene3D" id="3.40.50.300">
    <property type="entry name" value="P-loop containing nucleotide triphosphate hydrolases"/>
    <property type="match status" value="1"/>
</dbReference>
<organism evidence="3 4">
    <name type="scientific">Sphingopyxis soli</name>
    <dbReference type="NCBI Taxonomy" id="592051"/>
    <lineage>
        <taxon>Bacteria</taxon>
        <taxon>Pseudomonadati</taxon>
        <taxon>Pseudomonadota</taxon>
        <taxon>Alphaproteobacteria</taxon>
        <taxon>Sphingomonadales</taxon>
        <taxon>Sphingomonadaceae</taxon>
        <taxon>Sphingopyxis</taxon>
    </lineage>
</organism>
<dbReference type="GO" id="GO:0051301">
    <property type="term" value="P:cell division"/>
    <property type="evidence" value="ECO:0007669"/>
    <property type="project" value="UniProtKB-KW"/>
</dbReference>
<name>A0ABN1LXJ5_9SPHN</name>
<keyword evidence="2" id="KW-0067">ATP-binding</keyword>
<dbReference type="InterPro" id="IPR005654">
    <property type="entry name" value="ATPase_AFG1-like"/>
</dbReference>
<keyword evidence="1" id="KW-0547">Nucleotide-binding</keyword>
<evidence type="ECO:0000313" key="3">
    <source>
        <dbReference type="EMBL" id="GAA0861557.1"/>
    </source>
</evidence>
<keyword evidence="4" id="KW-1185">Reference proteome</keyword>
<comment type="caution">
    <text evidence="3">The sequence shown here is derived from an EMBL/GenBank/DDBJ whole genome shotgun (WGS) entry which is preliminary data.</text>
</comment>
<gene>
    <name evidence="3" type="primary">zapE</name>
    <name evidence="3" type="ORF">GCM10009115_04680</name>
</gene>
<keyword evidence="3" id="KW-0132">Cell division</keyword>
<evidence type="ECO:0000256" key="1">
    <source>
        <dbReference type="ARBA" id="ARBA00022741"/>
    </source>
</evidence>
<accession>A0ABN1LXJ5</accession>
<proteinExistence type="predicted"/>
<dbReference type="EMBL" id="BAAAFE010000002">
    <property type="protein sequence ID" value="GAA0861557.1"/>
    <property type="molecule type" value="Genomic_DNA"/>
</dbReference>
<dbReference type="Pfam" id="PF03969">
    <property type="entry name" value="AFG1_ATPase"/>
    <property type="match status" value="1"/>
</dbReference>
<evidence type="ECO:0000313" key="4">
    <source>
        <dbReference type="Proteomes" id="UP001500738"/>
    </source>
</evidence>
<dbReference type="NCBIfam" id="NF040713">
    <property type="entry name" value="ZapE"/>
    <property type="match status" value="1"/>
</dbReference>
<sequence>MTGVLAAYDRLVASGELKPDPEQRGAAVRLDRLQEELEAAPPRGSLLWRIAGRKPDSPRGVYLWGAVGRGKSMLMDLFYDQLHIQRKRRVHFHAFMLDVHARMREVRKTESGDPIPQVAAALTQDVRCLAFDEMVVNNSADAMILSRLFTALIDKGVTVVATSNRPPKDLYKDGLNREHFLPFIALIEARLDVMGLNGPTDYRRDRLGDGARWFVPADDAASAALSAAFFRLTDYPPEDRANVPTLDLDVGGGRTLHVPKALKGVAVFSFKRLCGEARGASDYLAVARHFHAVIIVGIPRMGPENRNEAARFVTLVDALYEYKVKLLASAAAMPDELYVAGDGAFEFERTASRLSEMQSDDYLALGHGQDDAAGGPSLTG</sequence>
<dbReference type="SUPFAM" id="SSF52540">
    <property type="entry name" value="P-loop containing nucleoside triphosphate hydrolases"/>
    <property type="match status" value="1"/>
</dbReference>
<reference evidence="3 4" key="1">
    <citation type="journal article" date="2019" name="Int. J. Syst. Evol. Microbiol.">
        <title>The Global Catalogue of Microorganisms (GCM) 10K type strain sequencing project: providing services to taxonomists for standard genome sequencing and annotation.</title>
        <authorList>
            <consortium name="The Broad Institute Genomics Platform"/>
            <consortium name="The Broad Institute Genome Sequencing Center for Infectious Disease"/>
            <person name="Wu L."/>
            <person name="Ma J."/>
        </authorList>
    </citation>
    <scope>NUCLEOTIDE SEQUENCE [LARGE SCALE GENOMIC DNA]</scope>
    <source>
        <strain evidence="3 4">JCM 15910</strain>
    </source>
</reference>
<dbReference type="InterPro" id="IPR027417">
    <property type="entry name" value="P-loop_NTPase"/>
</dbReference>
<keyword evidence="3" id="KW-0131">Cell cycle</keyword>
<dbReference type="PANTHER" id="PTHR12169">
    <property type="entry name" value="ATPASE N2B"/>
    <property type="match status" value="1"/>
</dbReference>
<dbReference type="PANTHER" id="PTHR12169:SF6">
    <property type="entry name" value="AFG1-LIKE ATPASE"/>
    <property type="match status" value="1"/>
</dbReference>
<dbReference type="Proteomes" id="UP001500738">
    <property type="component" value="Unassembled WGS sequence"/>
</dbReference>